<evidence type="ECO:0008006" key="3">
    <source>
        <dbReference type="Google" id="ProtNLM"/>
    </source>
</evidence>
<reference evidence="1 2" key="1">
    <citation type="submission" date="2016-10" db="EMBL/GenBank/DDBJ databases">
        <authorList>
            <person name="de Groot N.N."/>
        </authorList>
    </citation>
    <scope>NUCLEOTIDE SEQUENCE [LARGE SCALE GENOMIC DNA]</scope>
    <source>
        <strain evidence="1 2">Nl18</strain>
    </source>
</reference>
<accession>A0A1H8K5Q0</accession>
<dbReference type="AlphaFoldDB" id="A0A1H8K5Q0"/>
<sequence>MYKILITAISARLHPARAAVLAAVVIGALGGCIPATPRLDAQSGIAVNIARTQQIANPNASRDNAPVRGIDGQAGDAAVDSYRESFVNPRPALSGGVVNVGSGRVGSGGGGGGMYGR</sequence>
<evidence type="ECO:0000313" key="1">
    <source>
        <dbReference type="EMBL" id="SEN88312.1"/>
    </source>
</evidence>
<organism evidence="1 2">
    <name type="scientific">Nitrosospira multiformis</name>
    <dbReference type="NCBI Taxonomy" id="1231"/>
    <lineage>
        <taxon>Bacteria</taxon>
        <taxon>Pseudomonadati</taxon>
        <taxon>Pseudomonadota</taxon>
        <taxon>Betaproteobacteria</taxon>
        <taxon>Nitrosomonadales</taxon>
        <taxon>Nitrosomonadaceae</taxon>
        <taxon>Nitrosospira</taxon>
    </lineage>
</organism>
<name>A0A1H8K5Q0_9PROT</name>
<dbReference type="Proteomes" id="UP000183898">
    <property type="component" value="Unassembled WGS sequence"/>
</dbReference>
<proteinExistence type="predicted"/>
<gene>
    <name evidence="1" type="ORF">SAMN05216404_10837</name>
</gene>
<protein>
    <recommendedName>
        <fullName evidence="3">Lipoprotein</fullName>
    </recommendedName>
</protein>
<evidence type="ECO:0000313" key="2">
    <source>
        <dbReference type="Proteomes" id="UP000183898"/>
    </source>
</evidence>
<dbReference type="PROSITE" id="PS51257">
    <property type="entry name" value="PROKAR_LIPOPROTEIN"/>
    <property type="match status" value="1"/>
</dbReference>
<dbReference type="EMBL" id="FOCT01000008">
    <property type="protein sequence ID" value="SEN88312.1"/>
    <property type="molecule type" value="Genomic_DNA"/>
</dbReference>